<dbReference type="EMBL" id="JAGRRH010000006">
    <property type="protein sequence ID" value="KAG7368721.1"/>
    <property type="molecule type" value="Genomic_DNA"/>
</dbReference>
<evidence type="ECO:0000256" key="1">
    <source>
        <dbReference type="SAM" id="Coils"/>
    </source>
</evidence>
<name>A0A9K3LX50_9STRA</name>
<dbReference type="PANTHER" id="PTHR22602:SF0">
    <property type="entry name" value="TRANSFERASE CAF17, MITOCHONDRIAL-RELATED"/>
    <property type="match status" value="1"/>
</dbReference>
<evidence type="ECO:0000256" key="2">
    <source>
        <dbReference type="SAM" id="SignalP"/>
    </source>
</evidence>
<feature type="coiled-coil region" evidence="1">
    <location>
        <begin position="580"/>
        <end position="625"/>
    </location>
</feature>
<keyword evidence="1" id="KW-0175">Coiled coil</keyword>
<organism evidence="3 4">
    <name type="scientific">Nitzschia inconspicua</name>
    <dbReference type="NCBI Taxonomy" id="303405"/>
    <lineage>
        <taxon>Eukaryota</taxon>
        <taxon>Sar</taxon>
        <taxon>Stramenopiles</taxon>
        <taxon>Ochrophyta</taxon>
        <taxon>Bacillariophyta</taxon>
        <taxon>Bacillariophyceae</taxon>
        <taxon>Bacillariophycidae</taxon>
        <taxon>Bacillariales</taxon>
        <taxon>Bacillariaceae</taxon>
        <taxon>Nitzschia</taxon>
    </lineage>
</organism>
<feature type="signal peptide" evidence="2">
    <location>
        <begin position="1"/>
        <end position="22"/>
    </location>
</feature>
<reference evidence="3" key="2">
    <citation type="submission" date="2021-04" db="EMBL/GenBank/DDBJ databases">
        <authorList>
            <person name="Podell S."/>
        </authorList>
    </citation>
    <scope>NUCLEOTIDE SEQUENCE</scope>
    <source>
        <strain evidence="3">Hildebrandi</strain>
    </source>
</reference>
<protein>
    <submittedName>
        <fullName evidence="3">Glycine cleavage T-C-terminal barrel domain containing protein</fullName>
    </submittedName>
</protein>
<evidence type="ECO:0000313" key="4">
    <source>
        <dbReference type="Proteomes" id="UP000693970"/>
    </source>
</evidence>
<dbReference type="GO" id="GO:0016226">
    <property type="term" value="P:iron-sulfur cluster assembly"/>
    <property type="evidence" value="ECO:0007669"/>
    <property type="project" value="TreeGrafter"/>
</dbReference>
<gene>
    <name evidence="3" type="ORF">IV203_031464</name>
</gene>
<sequence>MIVHPWFVSLFGLLLVLTFCSSFTVDPFHSHERPLAPSLLHPSLPSTLYSGKFSYEYIPPNPEASPGESDYYNGLRSSYPPDTPAGLRGEAIRSALTTTERCLTWEWSDLQSSGVLQIEGQGTRDFLQNKLTGTFVGDAVKNFQEACMLDSKGWLVDWLRVSLQDDGQRAWILTSPGHATSELLQRLDPFVFPMDQITLTNFDFQSKNNAFAFSLASTQWEHVRLTMERLQQSTKLLPPIIVPSKMFPKDATDFCLLKISDTVQMLVVPSVGLPSVACVGYSFVFFGSSEGVTIGQRLYQHLIEEDNLEGPVEVGPRELETLRVQAGQPGYGHEYGRAVVALQDRSNPIEDKKKNMIKTSPLELHWKTMLDLEKGCYLGQEGIASVMKNPRGPARQLYSVVFHDDFNLYETQSRGDQSTVDNLTLLPRPGQKLFALGSNEQLMVGMLTSVGEAGGTGNRNTVALALIKRADSIQKQMKELDLSIERTDNEAEVTLSSGMIQPPPLDPLDGLEVIVEGTFTVGVLKSIPSRRLKRNANMFDDSIVVDGVGYQASPIASRSVMNDNSAAVQINGGGANFISEEESQKEIEKAEAEAKAAAAEAKRKAEKLEMLKRRAEEAMAKRKQKQ</sequence>
<dbReference type="Proteomes" id="UP000693970">
    <property type="component" value="Unassembled WGS sequence"/>
</dbReference>
<dbReference type="OrthoDB" id="45660at2759"/>
<dbReference type="PANTHER" id="PTHR22602">
    <property type="entry name" value="TRANSFERASE CAF17, MITOCHONDRIAL-RELATED"/>
    <property type="match status" value="1"/>
</dbReference>
<keyword evidence="4" id="KW-1185">Reference proteome</keyword>
<keyword evidence="2" id="KW-0732">Signal</keyword>
<dbReference type="AlphaFoldDB" id="A0A9K3LX50"/>
<dbReference type="InterPro" id="IPR045179">
    <property type="entry name" value="YgfZ/GcvT"/>
</dbReference>
<comment type="caution">
    <text evidence="3">The sequence shown here is derived from an EMBL/GenBank/DDBJ whole genome shotgun (WGS) entry which is preliminary data.</text>
</comment>
<reference evidence="3" key="1">
    <citation type="journal article" date="2021" name="Sci. Rep.">
        <title>Diploid genomic architecture of Nitzschia inconspicua, an elite biomass production diatom.</title>
        <authorList>
            <person name="Oliver A."/>
            <person name="Podell S."/>
            <person name="Pinowska A."/>
            <person name="Traller J.C."/>
            <person name="Smith S.R."/>
            <person name="McClure R."/>
            <person name="Beliaev A."/>
            <person name="Bohutskyi P."/>
            <person name="Hill E.A."/>
            <person name="Rabines A."/>
            <person name="Zheng H."/>
            <person name="Allen L.Z."/>
            <person name="Kuo A."/>
            <person name="Grigoriev I.V."/>
            <person name="Allen A.E."/>
            <person name="Hazlebeck D."/>
            <person name="Allen E.E."/>
        </authorList>
    </citation>
    <scope>NUCLEOTIDE SEQUENCE</scope>
    <source>
        <strain evidence="3">Hildebrandi</strain>
    </source>
</reference>
<proteinExistence type="predicted"/>
<accession>A0A9K3LX50</accession>
<feature type="chain" id="PRO_5039928612" evidence="2">
    <location>
        <begin position="23"/>
        <end position="626"/>
    </location>
</feature>
<evidence type="ECO:0000313" key="3">
    <source>
        <dbReference type="EMBL" id="KAG7368721.1"/>
    </source>
</evidence>